<evidence type="ECO:0000313" key="3">
    <source>
        <dbReference type="EMBL" id="KAK5693106.1"/>
    </source>
</evidence>
<keyword evidence="2" id="KW-0732">Signal</keyword>
<protein>
    <submittedName>
        <fullName evidence="3">Uncharacterized protein</fullName>
    </submittedName>
</protein>
<dbReference type="Proteomes" id="UP001310594">
    <property type="component" value="Unassembled WGS sequence"/>
</dbReference>
<feature type="signal peptide" evidence="2">
    <location>
        <begin position="1"/>
        <end position="21"/>
    </location>
</feature>
<accession>A0AAN7ZZ68</accession>
<feature type="chain" id="PRO_5042831233" evidence="2">
    <location>
        <begin position="22"/>
        <end position="300"/>
    </location>
</feature>
<sequence>MIWSPKFIAVLFAAGQTLVLASQKVDNAGQAVLDDQQSWTPSRSQKVAPTLTAKIEGSASATYAAEVAELHIEVSAQNETESAAFESWTVAAQHVSDYLQSRPSVVKFDRTSSRVIAGDSRRSKSKDNDESTGPTVMNRFIGSVESPEMVEVLTRELQSIANVRVQWIDWSLSDETKAMAKVSVKTAAIKDCFDVGQGYSDMLGTGYSTMELAEVDEQHSWFEARQKHRSRYYFGDEEEGCGSRDQSQVPHHNLLGLEMTRTFVDEGRVPESGDGRGWAADSDSGETVVLKKWFDASAVL</sequence>
<gene>
    <name evidence="3" type="ORF">LTR97_010582</name>
</gene>
<dbReference type="InterPro" id="IPR007497">
    <property type="entry name" value="SIMPL/DUF541"/>
</dbReference>
<dbReference type="Pfam" id="PF04402">
    <property type="entry name" value="SIMPL"/>
    <property type="match status" value="1"/>
</dbReference>
<evidence type="ECO:0000313" key="4">
    <source>
        <dbReference type="Proteomes" id="UP001310594"/>
    </source>
</evidence>
<organism evidence="3 4">
    <name type="scientific">Elasticomyces elasticus</name>
    <dbReference type="NCBI Taxonomy" id="574655"/>
    <lineage>
        <taxon>Eukaryota</taxon>
        <taxon>Fungi</taxon>
        <taxon>Dikarya</taxon>
        <taxon>Ascomycota</taxon>
        <taxon>Pezizomycotina</taxon>
        <taxon>Dothideomycetes</taxon>
        <taxon>Dothideomycetidae</taxon>
        <taxon>Mycosphaerellales</taxon>
        <taxon>Teratosphaeriaceae</taxon>
        <taxon>Elasticomyces</taxon>
    </lineage>
</organism>
<dbReference type="EMBL" id="JAVRQU010000018">
    <property type="protein sequence ID" value="KAK5693106.1"/>
    <property type="molecule type" value="Genomic_DNA"/>
</dbReference>
<comment type="caution">
    <text evidence="3">The sequence shown here is derived from an EMBL/GenBank/DDBJ whole genome shotgun (WGS) entry which is preliminary data.</text>
</comment>
<feature type="compositionally biased region" description="Basic and acidic residues" evidence="1">
    <location>
        <begin position="119"/>
        <end position="129"/>
    </location>
</feature>
<dbReference type="AlphaFoldDB" id="A0AAN7ZZ68"/>
<feature type="region of interest" description="Disordered" evidence="1">
    <location>
        <begin position="117"/>
        <end position="137"/>
    </location>
</feature>
<name>A0AAN7ZZ68_9PEZI</name>
<reference evidence="3" key="1">
    <citation type="submission" date="2023-08" db="EMBL/GenBank/DDBJ databases">
        <title>Black Yeasts Isolated from many extreme environments.</title>
        <authorList>
            <person name="Coleine C."/>
            <person name="Stajich J.E."/>
            <person name="Selbmann L."/>
        </authorList>
    </citation>
    <scope>NUCLEOTIDE SEQUENCE</scope>
    <source>
        <strain evidence="3">CCFEE 5810</strain>
    </source>
</reference>
<evidence type="ECO:0000256" key="1">
    <source>
        <dbReference type="SAM" id="MobiDB-lite"/>
    </source>
</evidence>
<evidence type="ECO:0000256" key="2">
    <source>
        <dbReference type="SAM" id="SignalP"/>
    </source>
</evidence>
<proteinExistence type="predicted"/>